<accession>A0A423IXX3</accession>
<name>A0A423IXX3_9PSED</name>
<feature type="signal peptide" evidence="1">
    <location>
        <begin position="1"/>
        <end position="30"/>
    </location>
</feature>
<organism evidence="2 3">
    <name type="scientific">Pseudomonas lini</name>
    <dbReference type="NCBI Taxonomy" id="163011"/>
    <lineage>
        <taxon>Bacteria</taxon>
        <taxon>Pseudomonadati</taxon>
        <taxon>Pseudomonadota</taxon>
        <taxon>Gammaproteobacteria</taxon>
        <taxon>Pseudomonadales</taxon>
        <taxon>Pseudomonadaceae</taxon>
        <taxon>Pseudomonas</taxon>
    </lineage>
</organism>
<reference evidence="2 3" key="1">
    <citation type="submission" date="2016-10" db="EMBL/GenBank/DDBJ databases">
        <title>Comparative genome analysis of multiple Pseudomonas spp. focuses on biocontrol and plant growth promoting traits.</title>
        <authorList>
            <person name="Tao X.-Y."/>
            <person name="Taylor C.G."/>
        </authorList>
    </citation>
    <scope>NUCLEOTIDE SEQUENCE [LARGE SCALE GENOMIC DNA]</scope>
    <source>
        <strain evidence="2 3">48C10</strain>
    </source>
</reference>
<evidence type="ECO:0000313" key="2">
    <source>
        <dbReference type="EMBL" id="RON30305.1"/>
    </source>
</evidence>
<feature type="chain" id="PRO_5019136241" description="Pilin (Type 1 fimbria component protein)" evidence="1">
    <location>
        <begin position="31"/>
        <end position="421"/>
    </location>
</feature>
<evidence type="ECO:0000313" key="3">
    <source>
        <dbReference type="Proteomes" id="UP000284168"/>
    </source>
</evidence>
<gene>
    <name evidence="2" type="ORF">BK663_03115</name>
</gene>
<protein>
    <recommendedName>
        <fullName evidence="4">Pilin (Type 1 fimbria component protein)</fullName>
    </recommendedName>
</protein>
<dbReference type="RefSeq" id="WP_201060506.1">
    <property type="nucleotide sequence ID" value="NZ_MOBN01000012.1"/>
</dbReference>
<dbReference type="Proteomes" id="UP000284168">
    <property type="component" value="Unassembled WGS sequence"/>
</dbReference>
<keyword evidence="1" id="KW-0732">Signal</keyword>
<proteinExistence type="predicted"/>
<dbReference type="EMBL" id="MOBN01000012">
    <property type="protein sequence ID" value="RON30305.1"/>
    <property type="molecule type" value="Genomic_DNA"/>
</dbReference>
<dbReference type="AlphaFoldDB" id="A0A423IXX3"/>
<evidence type="ECO:0000256" key="1">
    <source>
        <dbReference type="SAM" id="SignalP"/>
    </source>
</evidence>
<sequence length="421" mass="45678">MKILTRLGKNLSRAMPLAALCGLSSLPANAAVLNIDATFSPDSAAPHKNEFVNKTPSQGFCLQVPRACESEGLFSLIAPISFTANAPIRANHVDPRQGGMAKVPSDWRDVQVTHSSGEVQTVKVRIAGIGHESQLPVSVAELTGVAGGPGWDRLWNGGSWMYAPPPCQGVGWSTVGNIGFNSFWKVPLGAGVCSKQPLFEIPLSFRYLYFVFGYQLITPNPLTMQSGSYNGSITFGVGPNQDFDMGDVMQPDDSALTLNFNLDVQHTLKVDIPPGGEKIDLVPAGGWQSWLQAGRRPVRLFRDQTFNISASSRFKMQLECEIAGFSYDCMIKDPVSKKSVELQVSVSLPNGLTDLAGQPVKRQRLRAGAANAQQFQPGFYVDRAPGVLHFEIPQNQMEFMLEPGSGGTYSGRVTVIWDSEI</sequence>
<comment type="caution">
    <text evidence="2">The sequence shown here is derived from an EMBL/GenBank/DDBJ whole genome shotgun (WGS) entry which is preliminary data.</text>
</comment>
<evidence type="ECO:0008006" key="4">
    <source>
        <dbReference type="Google" id="ProtNLM"/>
    </source>
</evidence>